<feature type="domain" description="PEP-utilising enzyme mobile" evidence="1">
    <location>
        <begin position="465"/>
        <end position="535"/>
    </location>
</feature>
<sequence>MTNTLIEQDFLLSKEDMDSAFWIQDDVHFPKPLSPLFTSLIMPAMGHGTKVCYERMKMQIKRVDVKSLNGYYYQSIVPADKEEYDPEEHKSLMLKLIPNVSSKLDEYVESVFKPFYTKLSSFQTTDTSIPMILEAVNELEQFFFKAWEIHYEVLTPKQAAGWILEEMYAQLVQAEDKSVLYDVLSGPMNKTLETDKAIWELSRKVKHSKELTHLFEVTEIESLPEQLSRLEAGQGFLASLQQVMNECGYRSANFHDFMEETWVENPVYILGIVKTYMDINFDFNKKLQERSTKRSQLYNELLSKIPDSPKKQEFIQMMDTALKIWHIEEDHHFYIDAMLPAKSRFFFLEVGRYLVEKQILSDQHDIFYMYLNDLKTLLAQPDEDVKVLIEKRKKEHQKNMKSIPVPFVGDLSKLGNAMELEKIVGFPQEPINKLEKSFKGAAASKGMYKGKVKLIHSQEEFHLVNHGDVLVSKTNTPAWTVLFPIVGAIITDSGGVLSHAGIVAREYGVPAVLGTKVATSTLKTGDEVIVDGTNGVIYFNR</sequence>
<evidence type="ECO:0000313" key="3">
    <source>
        <dbReference type="Proteomes" id="UP001234495"/>
    </source>
</evidence>
<protein>
    <submittedName>
        <fullName evidence="2">Pyruvate,water dikinase</fullName>
        <ecNumber evidence="2">2.7.9.2</ecNumber>
    </submittedName>
</protein>
<proteinExistence type="predicted"/>
<dbReference type="RefSeq" id="WP_307345420.1">
    <property type="nucleotide sequence ID" value="NZ_JAUSUD010000026.1"/>
</dbReference>
<keyword evidence="2" id="KW-0670">Pyruvate</keyword>
<evidence type="ECO:0000259" key="1">
    <source>
        <dbReference type="Pfam" id="PF00391"/>
    </source>
</evidence>
<evidence type="ECO:0000313" key="2">
    <source>
        <dbReference type="EMBL" id="MDQ0232875.1"/>
    </source>
</evidence>
<dbReference type="EMBL" id="JAUSUD010000026">
    <property type="protein sequence ID" value="MDQ0232875.1"/>
    <property type="molecule type" value="Genomic_DNA"/>
</dbReference>
<keyword evidence="2" id="KW-0808">Transferase</keyword>
<dbReference type="SUPFAM" id="SSF52009">
    <property type="entry name" value="Phosphohistidine domain"/>
    <property type="match status" value="1"/>
</dbReference>
<reference evidence="2 3" key="1">
    <citation type="submission" date="2023-07" db="EMBL/GenBank/DDBJ databases">
        <title>Genomic Encyclopedia of Type Strains, Phase IV (KMG-IV): sequencing the most valuable type-strain genomes for metagenomic binning, comparative biology and taxonomic classification.</title>
        <authorList>
            <person name="Goeker M."/>
        </authorList>
    </citation>
    <scope>NUCLEOTIDE SEQUENCE [LARGE SCALE GENOMIC DNA]</scope>
    <source>
        <strain evidence="2 3">DSM 29005</strain>
    </source>
</reference>
<dbReference type="Pfam" id="PF00391">
    <property type="entry name" value="PEP-utilizers"/>
    <property type="match status" value="1"/>
</dbReference>
<dbReference type="PANTHER" id="PTHR43615">
    <property type="entry name" value="PHOSPHOENOLPYRUVATE SYNTHASE-RELATED"/>
    <property type="match status" value="1"/>
</dbReference>
<dbReference type="Proteomes" id="UP001234495">
    <property type="component" value="Unassembled WGS sequence"/>
</dbReference>
<organism evidence="2 3">
    <name type="scientific">Metabacillus malikii</name>
    <dbReference type="NCBI Taxonomy" id="1504265"/>
    <lineage>
        <taxon>Bacteria</taxon>
        <taxon>Bacillati</taxon>
        <taxon>Bacillota</taxon>
        <taxon>Bacilli</taxon>
        <taxon>Bacillales</taxon>
        <taxon>Bacillaceae</taxon>
        <taxon>Metabacillus</taxon>
    </lineage>
</organism>
<dbReference type="InterPro" id="IPR008279">
    <property type="entry name" value="PEP-util_enz_mobile_dom"/>
</dbReference>
<dbReference type="Gene3D" id="3.50.30.10">
    <property type="entry name" value="Phosphohistidine domain"/>
    <property type="match status" value="1"/>
</dbReference>
<dbReference type="InterPro" id="IPR036637">
    <property type="entry name" value="Phosphohistidine_dom_sf"/>
</dbReference>
<name>A0ABT9ZLK3_9BACI</name>
<accession>A0ABT9ZLK3</accession>
<comment type="caution">
    <text evidence="2">The sequence shown here is derived from an EMBL/GenBank/DDBJ whole genome shotgun (WGS) entry which is preliminary data.</text>
</comment>
<dbReference type="EC" id="2.7.9.2" evidence="2"/>
<keyword evidence="3" id="KW-1185">Reference proteome</keyword>
<gene>
    <name evidence="2" type="ORF">J2S19_004197</name>
</gene>
<dbReference type="GO" id="GO:0008986">
    <property type="term" value="F:pyruvate, water dikinase activity"/>
    <property type="evidence" value="ECO:0007669"/>
    <property type="project" value="UniProtKB-EC"/>
</dbReference>
<dbReference type="PANTHER" id="PTHR43615:SF1">
    <property type="entry name" value="PPDK_N DOMAIN-CONTAINING PROTEIN"/>
    <property type="match status" value="1"/>
</dbReference>
<dbReference type="InterPro" id="IPR051549">
    <property type="entry name" value="PEP_Utilizing_Enz"/>
</dbReference>